<dbReference type="RefSeq" id="WP_063260112.1">
    <property type="nucleotide sequence ID" value="NZ_LJKE01000020.1"/>
</dbReference>
<evidence type="ECO:0000313" key="2">
    <source>
        <dbReference type="Proteomes" id="UP000076482"/>
    </source>
</evidence>
<comment type="caution">
    <text evidence="1">The sequence shown here is derived from an EMBL/GenBank/DDBJ whole genome shotgun (WGS) entry which is preliminary data.</text>
</comment>
<dbReference type="PATRIC" id="fig|1396.535.peg.1017"/>
<proteinExistence type="predicted"/>
<organism evidence="1 2">
    <name type="scientific">Bacillus cereus</name>
    <dbReference type="NCBI Taxonomy" id="1396"/>
    <lineage>
        <taxon>Bacteria</taxon>
        <taxon>Bacillati</taxon>
        <taxon>Bacillota</taxon>
        <taxon>Bacilli</taxon>
        <taxon>Bacillales</taxon>
        <taxon>Bacillaceae</taxon>
        <taxon>Bacillus</taxon>
        <taxon>Bacillus cereus group</taxon>
    </lineage>
</organism>
<sequence>MENKLKVAIRFFDGKGHFEQKYFECENMIELTVQIEVVVEELITTWKAPVSWRKNNLPNTKEKVIKVKIDNNEEEHFKEMLTERGLFYIKHFYTPELIIWRVDIRTQQDEEFIQKKSYVLKTEEMPRIHT</sequence>
<dbReference type="Proteomes" id="UP000076482">
    <property type="component" value="Unassembled WGS sequence"/>
</dbReference>
<reference evidence="1 2" key="1">
    <citation type="submission" date="2015-09" db="EMBL/GenBank/DDBJ databases">
        <title>Bacillus cereus food isolates.</title>
        <authorList>
            <person name="Boekhorst J."/>
        </authorList>
    </citation>
    <scope>NUCLEOTIDE SEQUENCE [LARGE SCALE GENOMIC DNA]</scope>
    <source>
        <strain evidence="1 2">B4088</strain>
    </source>
</reference>
<accession>A0A161SHP7</accession>
<protein>
    <submittedName>
        <fullName evidence="1">Uncharacterized protein</fullName>
    </submittedName>
</protein>
<name>A0A161SHP7_BACCE</name>
<dbReference type="EMBL" id="LJKE01000020">
    <property type="protein sequence ID" value="KZD71218.1"/>
    <property type="molecule type" value="Genomic_DNA"/>
</dbReference>
<evidence type="ECO:0000313" key="1">
    <source>
        <dbReference type="EMBL" id="KZD71218.1"/>
    </source>
</evidence>
<dbReference type="AlphaFoldDB" id="A0A161SHP7"/>
<gene>
    <name evidence="1" type="ORF">B4088_0948</name>
</gene>